<feature type="transmembrane region" description="Helical" evidence="1">
    <location>
        <begin position="20"/>
        <end position="39"/>
    </location>
</feature>
<organism evidence="2">
    <name type="scientific">Cacopsylla melanoneura</name>
    <dbReference type="NCBI Taxonomy" id="428564"/>
    <lineage>
        <taxon>Eukaryota</taxon>
        <taxon>Metazoa</taxon>
        <taxon>Ecdysozoa</taxon>
        <taxon>Arthropoda</taxon>
        <taxon>Hexapoda</taxon>
        <taxon>Insecta</taxon>
        <taxon>Pterygota</taxon>
        <taxon>Neoptera</taxon>
        <taxon>Paraneoptera</taxon>
        <taxon>Hemiptera</taxon>
        <taxon>Sternorrhyncha</taxon>
        <taxon>Psylloidea</taxon>
        <taxon>Psyllidae</taxon>
        <taxon>Psyllinae</taxon>
        <taxon>Cacopsylla</taxon>
    </lineage>
</organism>
<keyword evidence="1" id="KW-0472">Membrane</keyword>
<keyword evidence="1" id="KW-0812">Transmembrane</keyword>
<protein>
    <submittedName>
        <fullName evidence="2">Uncharacterized protein</fullName>
    </submittedName>
</protein>
<sequence>MHRKCILPENAKGRNKKQTVTLLTQILLILTHNTIGFFAEMCGFFQQYNVALAQKIFRVQKISVWPLNLVSSGCILRSTQPCDDDNYFIQYQKPCSVIK</sequence>
<evidence type="ECO:0000256" key="1">
    <source>
        <dbReference type="SAM" id="Phobius"/>
    </source>
</evidence>
<dbReference type="AlphaFoldDB" id="A0A8D9E4Q5"/>
<evidence type="ECO:0000313" key="2">
    <source>
        <dbReference type="EMBL" id="CAG6740442.1"/>
    </source>
</evidence>
<accession>A0A8D9E4Q5</accession>
<dbReference type="EMBL" id="HBUF01419173">
    <property type="protein sequence ID" value="CAG6740442.1"/>
    <property type="molecule type" value="Transcribed_RNA"/>
</dbReference>
<keyword evidence="1" id="KW-1133">Transmembrane helix</keyword>
<reference evidence="2" key="1">
    <citation type="submission" date="2021-05" db="EMBL/GenBank/DDBJ databases">
        <authorList>
            <person name="Alioto T."/>
            <person name="Alioto T."/>
            <person name="Gomez Garrido J."/>
        </authorList>
    </citation>
    <scope>NUCLEOTIDE SEQUENCE</scope>
</reference>
<proteinExistence type="predicted"/>
<name>A0A8D9E4Q5_9HEMI</name>